<comment type="caution">
    <text evidence="1">The sequence shown here is derived from an EMBL/GenBank/DDBJ whole genome shotgun (WGS) entry which is preliminary data.</text>
</comment>
<evidence type="ECO:0000313" key="1">
    <source>
        <dbReference type="EMBL" id="SMP75871.1"/>
    </source>
</evidence>
<protein>
    <submittedName>
        <fullName evidence="1">Uncharacterized protein</fullName>
    </submittedName>
</protein>
<organism evidence="1 2">
    <name type="scientific">Neorhodopirellula lusitana</name>
    <dbReference type="NCBI Taxonomy" id="445327"/>
    <lineage>
        <taxon>Bacteria</taxon>
        <taxon>Pseudomonadati</taxon>
        <taxon>Planctomycetota</taxon>
        <taxon>Planctomycetia</taxon>
        <taxon>Pirellulales</taxon>
        <taxon>Pirellulaceae</taxon>
        <taxon>Neorhodopirellula</taxon>
    </lineage>
</organism>
<proteinExistence type="predicted"/>
<accession>A0ABY1QQK9</accession>
<reference evidence="1 2" key="1">
    <citation type="submission" date="2017-05" db="EMBL/GenBank/DDBJ databases">
        <authorList>
            <person name="Varghese N."/>
            <person name="Submissions S."/>
        </authorList>
    </citation>
    <scope>NUCLEOTIDE SEQUENCE [LARGE SCALE GENOMIC DNA]</scope>
    <source>
        <strain evidence="1 2">DSM 25457</strain>
    </source>
</reference>
<name>A0ABY1QQK9_9BACT</name>
<dbReference type="EMBL" id="FXUG01000020">
    <property type="protein sequence ID" value="SMP75871.1"/>
    <property type="molecule type" value="Genomic_DNA"/>
</dbReference>
<evidence type="ECO:0000313" key="2">
    <source>
        <dbReference type="Proteomes" id="UP001158067"/>
    </source>
</evidence>
<gene>
    <name evidence="1" type="ORF">SAMN06265222_12032</name>
</gene>
<sequence>MLIPQPFAENTMRLAPYQKLNGRPGLLPRSWLGIPVAVIVGNRSLCFALA</sequence>
<keyword evidence="2" id="KW-1185">Reference proteome</keyword>
<dbReference type="Proteomes" id="UP001158067">
    <property type="component" value="Unassembled WGS sequence"/>
</dbReference>